<keyword evidence="4" id="KW-0413">Isomerase</keyword>
<dbReference type="Gene3D" id="1.10.12.10">
    <property type="entry name" value="Lyase 2-enoyl-coa Hydratase, Chain A, domain 2"/>
    <property type="match status" value="1"/>
</dbReference>
<sequence length="262" mass="27761">MSGGHIQQALTDGIATLTICHPERRNAMTLAMWQQLAQALYQLREADGLRVLALQGTGSQAFVSGADIAEFDQVRDGAEAVLRYNQAVSEAQQALAGFPAPTVALIQGACMGGGIGLALACDLRYASASARLRMPAARLGLGYGLADMRRLVEVTGMASAFELFYTARTLDAFQALARGLVQECFALEDFAALSRARLETIAANAPLTLRAAKAAILASRQPGSSAQAVATEALIRQCFDSADYAEGRRAFAEKRAPSFTGR</sequence>
<reference evidence="4 5" key="1">
    <citation type="submission" date="2020-12" db="EMBL/GenBank/DDBJ databases">
        <title>FDA dAtabase for Regulatory Grade micrObial Sequences (FDA-ARGOS): Supporting development and validation of Infectious Disease Dx tests.</title>
        <authorList>
            <person name="Sproer C."/>
            <person name="Gronow S."/>
            <person name="Severitt S."/>
            <person name="Schroder I."/>
            <person name="Tallon L."/>
            <person name="Sadzewicz L."/>
            <person name="Zhao X."/>
            <person name="Boylan J."/>
            <person name="Ott S."/>
            <person name="Bowen H."/>
            <person name="Vavikolanu K."/>
            <person name="Mehta A."/>
            <person name="Aluvathingal J."/>
            <person name="Nadendla S."/>
            <person name="Lowell S."/>
            <person name="Myers T."/>
            <person name="Yan Y."/>
            <person name="Sichtig H."/>
        </authorList>
    </citation>
    <scope>NUCLEOTIDE SEQUENCE [LARGE SCALE GENOMIC DNA]</scope>
    <source>
        <strain evidence="4 5">FDAARGOS_890</strain>
    </source>
</reference>
<dbReference type="InterPro" id="IPR001753">
    <property type="entry name" value="Enoyl-CoA_hydra/iso"/>
</dbReference>
<keyword evidence="5" id="KW-1185">Reference proteome</keyword>
<dbReference type="Gene3D" id="3.90.226.10">
    <property type="entry name" value="2-enoyl-CoA Hydratase, Chain A, domain 1"/>
    <property type="match status" value="1"/>
</dbReference>
<dbReference type="GO" id="GO:0006635">
    <property type="term" value="P:fatty acid beta-oxidation"/>
    <property type="evidence" value="ECO:0007669"/>
    <property type="project" value="TreeGrafter"/>
</dbReference>
<dbReference type="InterPro" id="IPR029045">
    <property type="entry name" value="ClpP/crotonase-like_dom_sf"/>
</dbReference>
<dbReference type="InterPro" id="IPR014748">
    <property type="entry name" value="Enoyl-CoA_hydra_C"/>
</dbReference>
<keyword evidence="2" id="KW-0456">Lyase</keyword>
<organism evidence="4 5">
    <name type="scientific">Delftia lacustris</name>
    <dbReference type="NCBI Taxonomy" id="558537"/>
    <lineage>
        <taxon>Bacteria</taxon>
        <taxon>Pseudomonadati</taxon>
        <taxon>Pseudomonadota</taxon>
        <taxon>Betaproteobacteria</taxon>
        <taxon>Burkholderiales</taxon>
        <taxon>Comamonadaceae</taxon>
        <taxon>Delftia</taxon>
    </lineage>
</organism>
<gene>
    <name evidence="4" type="ORF">I6G47_00500</name>
</gene>
<evidence type="ECO:0000313" key="4">
    <source>
        <dbReference type="EMBL" id="QPS81600.1"/>
    </source>
</evidence>
<comment type="similarity">
    <text evidence="1 3">Belongs to the enoyl-CoA hydratase/isomerase family.</text>
</comment>
<dbReference type="NCBIfam" id="NF004781">
    <property type="entry name" value="PRK06127.1"/>
    <property type="match status" value="1"/>
</dbReference>
<dbReference type="Proteomes" id="UP000595064">
    <property type="component" value="Chromosome"/>
</dbReference>
<proteinExistence type="inferred from homology"/>
<dbReference type="GO" id="GO:0016829">
    <property type="term" value="F:lyase activity"/>
    <property type="evidence" value="ECO:0007669"/>
    <property type="project" value="UniProtKB-KW"/>
</dbReference>
<dbReference type="AlphaFoldDB" id="A0A7T3DFL6"/>
<dbReference type="EMBL" id="CP065748">
    <property type="protein sequence ID" value="QPS81600.1"/>
    <property type="molecule type" value="Genomic_DNA"/>
</dbReference>
<dbReference type="RefSeq" id="WP_016454377.1">
    <property type="nucleotide sequence ID" value="NZ_CP065748.1"/>
</dbReference>
<evidence type="ECO:0000256" key="3">
    <source>
        <dbReference type="RuleBase" id="RU003707"/>
    </source>
</evidence>
<protein>
    <submittedName>
        <fullName evidence="4">Enoyl-CoA hydratase/isomerase family protein</fullName>
    </submittedName>
</protein>
<dbReference type="CDD" id="cd06558">
    <property type="entry name" value="crotonase-like"/>
    <property type="match status" value="1"/>
</dbReference>
<evidence type="ECO:0000313" key="5">
    <source>
        <dbReference type="Proteomes" id="UP000595064"/>
    </source>
</evidence>
<evidence type="ECO:0000256" key="1">
    <source>
        <dbReference type="ARBA" id="ARBA00005254"/>
    </source>
</evidence>
<name>A0A7T3DFL6_9BURK</name>
<accession>A0A7T3DFL6</accession>
<dbReference type="PANTHER" id="PTHR11941:SF54">
    <property type="entry name" value="ENOYL-COA HYDRATASE, MITOCHONDRIAL"/>
    <property type="match status" value="1"/>
</dbReference>
<dbReference type="Pfam" id="PF00378">
    <property type="entry name" value="ECH_1"/>
    <property type="match status" value="1"/>
</dbReference>
<evidence type="ECO:0000256" key="2">
    <source>
        <dbReference type="ARBA" id="ARBA00023239"/>
    </source>
</evidence>
<dbReference type="GO" id="GO:0016853">
    <property type="term" value="F:isomerase activity"/>
    <property type="evidence" value="ECO:0007669"/>
    <property type="project" value="UniProtKB-KW"/>
</dbReference>
<dbReference type="PANTHER" id="PTHR11941">
    <property type="entry name" value="ENOYL-COA HYDRATASE-RELATED"/>
    <property type="match status" value="1"/>
</dbReference>
<dbReference type="InterPro" id="IPR018376">
    <property type="entry name" value="Enoyl-CoA_hyd/isom_CS"/>
</dbReference>
<dbReference type="PROSITE" id="PS00166">
    <property type="entry name" value="ENOYL_COA_HYDRATASE"/>
    <property type="match status" value="1"/>
</dbReference>
<dbReference type="KEGG" id="dla:I6G47_00500"/>
<dbReference type="SUPFAM" id="SSF52096">
    <property type="entry name" value="ClpP/crotonase"/>
    <property type="match status" value="1"/>
</dbReference>